<dbReference type="InterPro" id="IPR003720">
    <property type="entry name" value="tRNA_STrfase"/>
</dbReference>
<dbReference type="Gene3D" id="3.40.50.620">
    <property type="entry name" value="HUPs"/>
    <property type="match status" value="1"/>
</dbReference>
<dbReference type="OrthoDB" id="9773948at2"/>
<dbReference type="PANTHER" id="PTHR43209">
    <property type="entry name" value="TRNA SULFURTRANSFERASE"/>
    <property type="match status" value="1"/>
</dbReference>
<dbReference type="SUPFAM" id="SSF143437">
    <property type="entry name" value="THUMP domain-like"/>
    <property type="match status" value="1"/>
</dbReference>
<evidence type="ECO:0000256" key="4">
    <source>
        <dbReference type="ARBA" id="ARBA00022555"/>
    </source>
</evidence>
<dbReference type="GO" id="GO:0009229">
    <property type="term" value="P:thiamine diphosphate biosynthetic process"/>
    <property type="evidence" value="ECO:0007669"/>
    <property type="project" value="UniProtKB-UniRule"/>
</dbReference>
<protein>
    <recommendedName>
        <fullName evidence="15 19">Probable tRNA sulfurtransferase</fullName>
        <ecNumber evidence="14 19">2.8.1.4</ecNumber>
    </recommendedName>
    <alternativeName>
        <fullName evidence="16 19">Sulfur carrier protein ThiS sulfurtransferase</fullName>
    </alternativeName>
    <alternativeName>
        <fullName evidence="17 19">Thiamine biosynthesis protein ThiI</fullName>
    </alternativeName>
    <alternativeName>
        <fullName evidence="18 19">tRNA 4-thiouridine synthase</fullName>
    </alternativeName>
</protein>
<evidence type="ECO:0000256" key="12">
    <source>
        <dbReference type="ARBA" id="ARBA00058382"/>
    </source>
</evidence>
<dbReference type="GO" id="GO:0002937">
    <property type="term" value="P:tRNA 4-thiouridine biosynthesis"/>
    <property type="evidence" value="ECO:0007669"/>
    <property type="project" value="TreeGrafter"/>
</dbReference>
<dbReference type="CDD" id="cd01712">
    <property type="entry name" value="PPase_ThiI"/>
    <property type="match status" value="1"/>
</dbReference>
<feature type="binding site" evidence="19">
    <location>
        <position position="295"/>
    </location>
    <ligand>
        <name>ATP</name>
        <dbReference type="ChEBI" id="CHEBI:30616"/>
    </ligand>
</feature>
<dbReference type="AlphaFoldDB" id="A0A292YNU6"/>
<dbReference type="InterPro" id="IPR020536">
    <property type="entry name" value="ThiI_AANH"/>
</dbReference>
<accession>A0A292YNU6</accession>
<reference evidence="22" key="1">
    <citation type="submission" date="2017-07" db="EMBL/GenBank/DDBJ databases">
        <title>Draft genome sequence of Effusibacillus lacus strain skLN1.</title>
        <authorList>
            <person name="Watanabe M."/>
            <person name="Kojima H."/>
            <person name="Fukui M."/>
        </authorList>
    </citation>
    <scope>NUCLEOTIDE SEQUENCE [LARGE SCALE GENOMIC DNA]</scope>
    <source>
        <strain evidence="22">skLN1</strain>
    </source>
</reference>
<evidence type="ECO:0000256" key="18">
    <source>
        <dbReference type="ARBA" id="ARBA00080570"/>
    </source>
</evidence>
<dbReference type="RefSeq" id="WP_096181750.1">
    <property type="nucleotide sequence ID" value="NZ_BDUF01000046.1"/>
</dbReference>
<evidence type="ECO:0000256" key="13">
    <source>
        <dbReference type="ARBA" id="ARBA00061472"/>
    </source>
</evidence>
<dbReference type="InterPro" id="IPR054173">
    <property type="entry name" value="ThiI_fer"/>
</dbReference>
<dbReference type="UniPathway" id="UPA00060"/>
<keyword evidence="6 19" id="KW-0547">Nucleotide-binding</keyword>
<feature type="binding site" evidence="19">
    <location>
        <position position="264"/>
    </location>
    <ligand>
        <name>ATP</name>
        <dbReference type="ChEBI" id="CHEBI:30616"/>
    </ligand>
</feature>
<dbReference type="NCBIfam" id="TIGR00342">
    <property type="entry name" value="tRNA uracil 4-sulfurtransferase ThiI"/>
    <property type="match status" value="1"/>
</dbReference>
<dbReference type="HAMAP" id="MF_00021">
    <property type="entry name" value="ThiI"/>
    <property type="match status" value="1"/>
</dbReference>
<evidence type="ECO:0000256" key="15">
    <source>
        <dbReference type="ARBA" id="ARBA00071867"/>
    </source>
</evidence>
<keyword evidence="9 19" id="KW-0784">Thiamine biosynthesis</keyword>
<feature type="binding site" evidence="19">
    <location>
        <begin position="207"/>
        <end position="208"/>
    </location>
    <ligand>
        <name>ATP</name>
        <dbReference type="ChEBI" id="CHEBI:30616"/>
    </ligand>
</feature>
<dbReference type="Pfam" id="PF22025">
    <property type="entry name" value="ThiI_fer"/>
    <property type="match status" value="1"/>
</dbReference>
<dbReference type="InterPro" id="IPR050102">
    <property type="entry name" value="tRNA_sulfurtransferase_ThiI"/>
</dbReference>
<dbReference type="GO" id="GO:0052837">
    <property type="term" value="P:thiazole biosynthetic process"/>
    <property type="evidence" value="ECO:0007669"/>
    <property type="project" value="TreeGrafter"/>
</dbReference>
<dbReference type="FunFam" id="3.40.50.620:FF:000053">
    <property type="entry name" value="Probable tRNA sulfurtransferase"/>
    <property type="match status" value="1"/>
</dbReference>
<evidence type="ECO:0000256" key="8">
    <source>
        <dbReference type="ARBA" id="ARBA00022884"/>
    </source>
</evidence>
<dbReference type="GO" id="GO:0009228">
    <property type="term" value="P:thiamine biosynthetic process"/>
    <property type="evidence" value="ECO:0007669"/>
    <property type="project" value="UniProtKB-KW"/>
</dbReference>
<evidence type="ECO:0000256" key="14">
    <source>
        <dbReference type="ARBA" id="ARBA00066827"/>
    </source>
</evidence>
<keyword evidence="7 19" id="KW-0067">ATP-binding</keyword>
<dbReference type="InterPro" id="IPR049962">
    <property type="entry name" value="THUMP_ThiI"/>
</dbReference>
<evidence type="ECO:0000256" key="3">
    <source>
        <dbReference type="ARBA" id="ARBA00022490"/>
    </source>
</evidence>
<dbReference type="CDD" id="cd11716">
    <property type="entry name" value="THUMP_ThiI"/>
    <property type="match status" value="1"/>
</dbReference>
<dbReference type="Pfam" id="PF02568">
    <property type="entry name" value="ThiI"/>
    <property type="match status" value="1"/>
</dbReference>
<evidence type="ECO:0000256" key="1">
    <source>
        <dbReference type="ARBA" id="ARBA00004496"/>
    </source>
</evidence>
<keyword evidence="8 19" id="KW-0694">RNA-binding</keyword>
<dbReference type="GO" id="GO:0005829">
    <property type="term" value="C:cytosol"/>
    <property type="evidence" value="ECO:0007669"/>
    <property type="project" value="TreeGrafter"/>
</dbReference>
<evidence type="ECO:0000256" key="17">
    <source>
        <dbReference type="ARBA" id="ARBA00077849"/>
    </source>
</evidence>
<feature type="binding site" evidence="19">
    <location>
        <position position="286"/>
    </location>
    <ligand>
        <name>ATP</name>
        <dbReference type="ChEBI" id="CHEBI:30616"/>
    </ligand>
</feature>
<dbReference type="GO" id="GO:0000049">
    <property type="term" value="F:tRNA binding"/>
    <property type="evidence" value="ECO:0007669"/>
    <property type="project" value="UniProtKB-UniRule"/>
</dbReference>
<evidence type="ECO:0000256" key="9">
    <source>
        <dbReference type="ARBA" id="ARBA00022977"/>
    </source>
</evidence>
<dbReference type="Pfam" id="PF02926">
    <property type="entry name" value="THUMP"/>
    <property type="match status" value="1"/>
</dbReference>
<dbReference type="Proteomes" id="UP000217785">
    <property type="component" value="Unassembled WGS sequence"/>
</dbReference>
<evidence type="ECO:0000256" key="7">
    <source>
        <dbReference type="ARBA" id="ARBA00022840"/>
    </source>
</evidence>
<evidence type="ECO:0000256" key="11">
    <source>
        <dbReference type="ARBA" id="ARBA00052330"/>
    </source>
</evidence>
<gene>
    <name evidence="19" type="primary">thiI</name>
    <name evidence="21" type="ORF">EFBL_1670</name>
</gene>
<dbReference type="EC" id="2.8.1.4" evidence="14 19"/>
<comment type="similarity">
    <text evidence="13 19">Belongs to the ThiI family.</text>
</comment>
<comment type="subcellular location">
    <subcellularLocation>
        <location evidence="1 19">Cytoplasm</location>
    </subcellularLocation>
</comment>
<dbReference type="SMART" id="SM00981">
    <property type="entry name" value="THUMP"/>
    <property type="match status" value="1"/>
</dbReference>
<comment type="function">
    <text evidence="12 19">Catalyzes the ATP-dependent transfer of a sulfur to tRNA to produce 4-thiouridine in position 8 of tRNAs, which functions as a near-UV photosensor. Also catalyzes the transfer of sulfur to the sulfur carrier protein ThiS, forming ThiS-thiocarboxylate. This is a step in the synthesis of thiazole, in the thiamine biosynthesis pathway. The sulfur is donated as persulfide by IscS.</text>
</comment>
<evidence type="ECO:0000259" key="20">
    <source>
        <dbReference type="PROSITE" id="PS51165"/>
    </source>
</evidence>
<dbReference type="InterPro" id="IPR049961">
    <property type="entry name" value="ThiI_N"/>
</dbReference>
<evidence type="ECO:0000256" key="2">
    <source>
        <dbReference type="ARBA" id="ARBA00004948"/>
    </source>
</evidence>
<dbReference type="InterPro" id="IPR004114">
    <property type="entry name" value="THUMP_dom"/>
</dbReference>
<sequence>MYSLLIARYGEISIKGKNRSDFEKKLVENMQRAVKEFDKVKITRIGGRVVIHLNGTDFRQVVDKLRWVPGIVSMSPVITVEQNLDKIKQAAVDLLNKVVQTPIRFKVEARRADKRFPLTSPELTKELGAHILRNVPDLKVDVHNPELTFTCEIREEAAYLYVEVIPGPGGLPIGTSGKAMLLLSGGIDSPVAGWMTMKRGLEIEAIHFHSYPFTSDRARKKVEDLAKKLAGLSGRVRLHVVHFTEIQKAIRQHCPEELSITVMRRFMLRIADRLAHSRKALALVTGESLGQVASQTLESMYVINHVTNIPILRPLVAMDKVDIIRIAKELETYEISILPYEDCCTIFMPKSPRTRPRLEETEKAERNLDIEALVQEAIDKTESVIYYKEMETGRTE</sequence>
<dbReference type="GO" id="GO:0005524">
    <property type="term" value="F:ATP binding"/>
    <property type="evidence" value="ECO:0007669"/>
    <property type="project" value="UniProtKB-UniRule"/>
</dbReference>
<evidence type="ECO:0000313" key="22">
    <source>
        <dbReference type="Proteomes" id="UP000217785"/>
    </source>
</evidence>
<comment type="caution">
    <text evidence="21">The sequence shown here is derived from an EMBL/GenBank/DDBJ whole genome shotgun (WGS) entry which is preliminary data.</text>
</comment>
<name>A0A292YNU6_9BACL</name>
<proteinExistence type="inferred from homology"/>
<keyword evidence="4 19" id="KW-0820">tRNA-binding</keyword>
<dbReference type="EMBL" id="BDUF01000046">
    <property type="protein sequence ID" value="GAX90044.1"/>
    <property type="molecule type" value="Genomic_DNA"/>
</dbReference>
<evidence type="ECO:0000313" key="21">
    <source>
        <dbReference type="EMBL" id="GAX90044.1"/>
    </source>
</evidence>
<evidence type="ECO:0000256" key="5">
    <source>
        <dbReference type="ARBA" id="ARBA00022679"/>
    </source>
</evidence>
<dbReference type="Gene3D" id="3.30.2130.30">
    <property type="match status" value="1"/>
</dbReference>
<feature type="domain" description="THUMP" evidence="20">
    <location>
        <begin position="59"/>
        <end position="164"/>
    </location>
</feature>
<dbReference type="GO" id="GO:0140741">
    <property type="term" value="F:tRNA-uracil-4 sulfurtransferase activity"/>
    <property type="evidence" value="ECO:0007669"/>
    <property type="project" value="UniProtKB-EC"/>
</dbReference>
<evidence type="ECO:0000256" key="19">
    <source>
        <dbReference type="HAMAP-Rule" id="MF_00021"/>
    </source>
</evidence>
<dbReference type="PANTHER" id="PTHR43209:SF1">
    <property type="entry name" value="TRNA SULFURTRANSFERASE"/>
    <property type="match status" value="1"/>
</dbReference>
<keyword evidence="3 19" id="KW-0963">Cytoplasm</keyword>
<keyword evidence="5 19" id="KW-0808">Transferase</keyword>
<keyword evidence="22" id="KW-1185">Reference proteome</keyword>
<evidence type="ECO:0000256" key="10">
    <source>
        <dbReference type="ARBA" id="ARBA00050570"/>
    </source>
</evidence>
<dbReference type="PROSITE" id="PS51165">
    <property type="entry name" value="THUMP"/>
    <property type="match status" value="1"/>
</dbReference>
<feature type="binding site" evidence="19">
    <location>
        <begin position="182"/>
        <end position="183"/>
    </location>
    <ligand>
        <name>ATP</name>
        <dbReference type="ChEBI" id="CHEBI:30616"/>
    </ligand>
</feature>
<dbReference type="SUPFAM" id="SSF52402">
    <property type="entry name" value="Adenine nucleotide alpha hydrolases-like"/>
    <property type="match status" value="1"/>
</dbReference>
<comment type="pathway">
    <text evidence="2 19">Cofactor biosynthesis; thiamine diphosphate biosynthesis.</text>
</comment>
<evidence type="ECO:0000256" key="16">
    <source>
        <dbReference type="ARBA" id="ARBA00075337"/>
    </source>
</evidence>
<dbReference type="InterPro" id="IPR014729">
    <property type="entry name" value="Rossmann-like_a/b/a_fold"/>
</dbReference>
<comment type="catalytic activity">
    <reaction evidence="11 19">
        <text>[ThiS sulfur-carrier protein]-C-terminal Gly-Gly-AMP + S-sulfanyl-L-cysteinyl-[cysteine desulfurase] + AH2 = [ThiS sulfur-carrier protein]-C-terminal-Gly-aminoethanethioate + L-cysteinyl-[cysteine desulfurase] + A + AMP + 2 H(+)</text>
        <dbReference type="Rhea" id="RHEA:43340"/>
        <dbReference type="Rhea" id="RHEA-COMP:12157"/>
        <dbReference type="Rhea" id="RHEA-COMP:12158"/>
        <dbReference type="Rhea" id="RHEA-COMP:12910"/>
        <dbReference type="Rhea" id="RHEA-COMP:19908"/>
        <dbReference type="ChEBI" id="CHEBI:13193"/>
        <dbReference type="ChEBI" id="CHEBI:15378"/>
        <dbReference type="ChEBI" id="CHEBI:17499"/>
        <dbReference type="ChEBI" id="CHEBI:29950"/>
        <dbReference type="ChEBI" id="CHEBI:61963"/>
        <dbReference type="ChEBI" id="CHEBI:90618"/>
        <dbReference type="ChEBI" id="CHEBI:232372"/>
        <dbReference type="ChEBI" id="CHEBI:456215"/>
    </reaction>
</comment>
<dbReference type="GO" id="GO:0004810">
    <property type="term" value="F:CCA tRNA nucleotidyltransferase activity"/>
    <property type="evidence" value="ECO:0007669"/>
    <property type="project" value="InterPro"/>
</dbReference>
<organism evidence="21 22">
    <name type="scientific">Effusibacillus lacus</name>
    <dbReference type="NCBI Taxonomy" id="1348429"/>
    <lineage>
        <taxon>Bacteria</taxon>
        <taxon>Bacillati</taxon>
        <taxon>Bacillota</taxon>
        <taxon>Bacilli</taxon>
        <taxon>Bacillales</taxon>
        <taxon>Alicyclobacillaceae</taxon>
        <taxon>Effusibacillus</taxon>
    </lineage>
</organism>
<comment type="catalytic activity">
    <reaction evidence="10 19">
        <text>[ThiI sulfur-carrier protein]-S-sulfanyl-L-cysteine + a uridine in tRNA + 2 reduced [2Fe-2S]-[ferredoxin] + ATP + H(+) = [ThiI sulfur-carrier protein]-L-cysteine + a 4-thiouridine in tRNA + 2 oxidized [2Fe-2S]-[ferredoxin] + AMP + diphosphate</text>
        <dbReference type="Rhea" id="RHEA:24176"/>
        <dbReference type="Rhea" id="RHEA-COMP:10000"/>
        <dbReference type="Rhea" id="RHEA-COMP:10001"/>
        <dbReference type="Rhea" id="RHEA-COMP:13337"/>
        <dbReference type="Rhea" id="RHEA-COMP:13338"/>
        <dbReference type="Rhea" id="RHEA-COMP:13339"/>
        <dbReference type="Rhea" id="RHEA-COMP:13340"/>
        <dbReference type="ChEBI" id="CHEBI:15378"/>
        <dbReference type="ChEBI" id="CHEBI:29950"/>
        <dbReference type="ChEBI" id="CHEBI:30616"/>
        <dbReference type="ChEBI" id="CHEBI:33019"/>
        <dbReference type="ChEBI" id="CHEBI:33737"/>
        <dbReference type="ChEBI" id="CHEBI:33738"/>
        <dbReference type="ChEBI" id="CHEBI:61963"/>
        <dbReference type="ChEBI" id="CHEBI:65315"/>
        <dbReference type="ChEBI" id="CHEBI:136798"/>
        <dbReference type="ChEBI" id="CHEBI:456215"/>
        <dbReference type="EC" id="2.8.1.4"/>
    </reaction>
</comment>
<evidence type="ECO:0000256" key="6">
    <source>
        <dbReference type="ARBA" id="ARBA00022741"/>
    </source>
</evidence>